<reference evidence="1 2" key="1">
    <citation type="submission" date="2016-08" db="EMBL/GenBank/DDBJ databases">
        <authorList>
            <person name="Seilhamer J.J."/>
        </authorList>
    </citation>
    <scope>NUCLEOTIDE SEQUENCE [LARGE SCALE GENOMIC DNA]</scope>
    <source>
        <strain evidence="1">M3/6</strain>
    </source>
</reference>
<dbReference type="KEGG" id="psac:PSM36_1358"/>
<organism evidence="1 2">
    <name type="scientific">Proteiniphilum saccharofermentans</name>
    <dbReference type="NCBI Taxonomy" id="1642647"/>
    <lineage>
        <taxon>Bacteria</taxon>
        <taxon>Pseudomonadati</taxon>
        <taxon>Bacteroidota</taxon>
        <taxon>Bacteroidia</taxon>
        <taxon>Bacteroidales</taxon>
        <taxon>Dysgonomonadaceae</taxon>
        <taxon>Proteiniphilum</taxon>
    </lineage>
</organism>
<evidence type="ECO:0000313" key="2">
    <source>
        <dbReference type="Proteomes" id="UP000187464"/>
    </source>
</evidence>
<gene>
    <name evidence="1" type="ORF">PSM36_1358</name>
</gene>
<accession>A0A1R3SXD7</accession>
<dbReference type="STRING" id="1642647.PSM36_1358"/>
<dbReference type="Proteomes" id="UP000187464">
    <property type="component" value="Chromosome I"/>
</dbReference>
<keyword evidence="2" id="KW-1185">Reference proteome</keyword>
<protein>
    <submittedName>
        <fullName evidence="1">Uncharacterized protein</fullName>
    </submittedName>
</protein>
<name>A0A1R3SXD7_9BACT</name>
<sequence length="49" mass="5334">METNLGKGTGKEILEKILNIIAKVAQLVEHNLAKVRVAGSSPVFRSLLF</sequence>
<dbReference type="AntiFam" id="ANF00010">
    <property type="entry name" value="tRNA translation"/>
</dbReference>
<dbReference type="EMBL" id="LT605205">
    <property type="protein sequence ID" value="SCD20181.1"/>
    <property type="molecule type" value="Genomic_DNA"/>
</dbReference>
<dbReference type="AlphaFoldDB" id="A0A1R3SXD7"/>
<proteinExistence type="predicted"/>
<evidence type="ECO:0000313" key="1">
    <source>
        <dbReference type="EMBL" id="SCD20181.1"/>
    </source>
</evidence>